<reference evidence="1" key="1">
    <citation type="submission" date="2023-07" db="EMBL/GenBank/DDBJ databases">
        <authorList>
            <consortium name="AG Swart"/>
            <person name="Singh M."/>
            <person name="Singh A."/>
            <person name="Seah K."/>
            <person name="Emmerich C."/>
        </authorList>
    </citation>
    <scope>NUCLEOTIDE SEQUENCE</scope>
    <source>
        <strain evidence="1">DP1</strain>
    </source>
</reference>
<sequence>MYKKVSGYTEPQDTDKVKEEVVKGRENFFEVMGQLRGKKDEYKEIKEKRVKRMKDQAKEEKESQKFKFGAMERKDPFKNAVRWKGYFQKQVEIHEPARDYREREALIFPDKVKEHHRDVFRKSDPTGYFTKMVGREVDKYDQDKQKYFEKPSRPDGSTIKMASIKNPDGTISWEKQQVKWHATKHKCEEIGHVKPLIDNTLTPRGRTKAISLERNYEKKKKWIHNDFVPKEFKVKEVKKSYKA</sequence>
<proteinExistence type="predicted"/>
<gene>
    <name evidence="1" type="ORF">ECRASSUSDP1_LOCUS20852</name>
</gene>
<accession>A0AAD1XW13</accession>
<evidence type="ECO:0000313" key="1">
    <source>
        <dbReference type="EMBL" id="CAI2379442.1"/>
    </source>
</evidence>
<keyword evidence="2" id="KW-1185">Reference proteome</keyword>
<comment type="caution">
    <text evidence="1">The sequence shown here is derived from an EMBL/GenBank/DDBJ whole genome shotgun (WGS) entry which is preliminary data.</text>
</comment>
<evidence type="ECO:0000313" key="2">
    <source>
        <dbReference type="Proteomes" id="UP001295684"/>
    </source>
</evidence>
<protein>
    <submittedName>
        <fullName evidence="1">Uncharacterized protein</fullName>
    </submittedName>
</protein>
<dbReference type="AlphaFoldDB" id="A0AAD1XW13"/>
<name>A0AAD1XW13_EUPCR</name>
<dbReference type="EMBL" id="CAMPGE010021286">
    <property type="protein sequence ID" value="CAI2379442.1"/>
    <property type="molecule type" value="Genomic_DNA"/>
</dbReference>
<dbReference type="Proteomes" id="UP001295684">
    <property type="component" value="Unassembled WGS sequence"/>
</dbReference>
<organism evidence="1 2">
    <name type="scientific">Euplotes crassus</name>
    <dbReference type="NCBI Taxonomy" id="5936"/>
    <lineage>
        <taxon>Eukaryota</taxon>
        <taxon>Sar</taxon>
        <taxon>Alveolata</taxon>
        <taxon>Ciliophora</taxon>
        <taxon>Intramacronucleata</taxon>
        <taxon>Spirotrichea</taxon>
        <taxon>Hypotrichia</taxon>
        <taxon>Euplotida</taxon>
        <taxon>Euplotidae</taxon>
        <taxon>Moneuplotes</taxon>
    </lineage>
</organism>